<dbReference type="InterPro" id="IPR036250">
    <property type="entry name" value="AcylCo_DH-like_C"/>
</dbReference>
<protein>
    <submittedName>
        <fullName evidence="10">Acyl-CoA dehydrogenase family protein</fullName>
    </submittedName>
</protein>
<dbReference type="InterPro" id="IPR013786">
    <property type="entry name" value="AcylCoA_DH/ox_N"/>
</dbReference>
<dbReference type="EMBL" id="JAROCY010000002">
    <property type="protein sequence ID" value="MDF8332186.1"/>
    <property type="molecule type" value="Genomic_DNA"/>
</dbReference>
<keyword evidence="11" id="KW-1185">Reference proteome</keyword>
<dbReference type="Proteomes" id="UP001222770">
    <property type="component" value="Unassembled WGS sequence"/>
</dbReference>
<evidence type="ECO:0000256" key="6">
    <source>
        <dbReference type="RuleBase" id="RU362125"/>
    </source>
</evidence>
<evidence type="ECO:0000256" key="5">
    <source>
        <dbReference type="ARBA" id="ARBA00023002"/>
    </source>
</evidence>
<dbReference type="InterPro" id="IPR006091">
    <property type="entry name" value="Acyl-CoA_Oxase/DH_mid-dom"/>
</dbReference>
<dbReference type="PANTHER" id="PTHR43292">
    <property type="entry name" value="ACYL-COA DEHYDROGENASE"/>
    <property type="match status" value="1"/>
</dbReference>
<dbReference type="Pfam" id="PF00441">
    <property type="entry name" value="Acyl-CoA_dh_1"/>
    <property type="match status" value="1"/>
</dbReference>
<evidence type="ECO:0000259" key="9">
    <source>
        <dbReference type="Pfam" id="PF02771"/>
    </source>
</evidence>
<comment type="cofactor">
    <cofactor evidence="1 6">
        <name>FAD</name>
        <dbReference type="ChEBI" id="CHEBI:57692"/>
    </cofactor>
</comment>
<evidence type="ECO:0000259" key="8">
    <source>
        <dbReference type="Pfam" id="PF02770"/>
    </source>
</evidence>
<name>A0ABT6CE36_9SPHN</name>
<dbReference type="SUPFAM" id="SSF47203">
    <property type="entry name" value="Acyl-CoA dehydrogenase C-terminal domain-like"/>
    <property type="match status" value="1"/>
</dbReference>
<dbReference type="InterPro" id="IPR009100">
    <property type="entry name" value="AcylCoA_DH/oxidase_NM_dom_sf"/>
</dbReference>
<dbReference type="Gene3D" id="1.10.540.10">
    <property type="entry name" value="Acyl-CoA dehydrogenase/oxidase, N-terminal domain"/>
    <property type="match status" value="1"/>
</dbReference>
<evidence type="ECO:0000256" key="4">
    <source>
        <dbReference type="ARBA" id="ARBA00022827"/>
    </source>
</evidence>
<evidence type="ECO:0000313" key="10">
    <source>
        <dbReference type="EMBL" id="MDF8332186.1"/>
    </source>
</evidence>
<evidence type="ECO:0000256" key="2">
    <source>
        <dbReference type="ARBA" id="ARBA00009347"/>
    </source>
</evidence>
<dbReference type="PANTHER" id="PTHR43292:SF3">
    <property type="entry name" value="ACYL-COA DEHYDROGENASE FADE29"/>
    <property type="match status" value="1"/>
</dbReference>
<sequence>MDLSLPPELEHFRNEVREFFATDYPADLIAKVREGILLNRDDHVRNQQALASRGWLATNWPRDHGGPGWDAARRYVFEEEADRAGIPTIMPMAIIYVAPVIYTFGTDAQKRRWLPDILASRTLWAQGYSEPESGSDLASLSMSAVRDGDDYVLNGSKIWTSYAQWADWIFCLVRTSREKAKQAGISFLCAEMNSPGITIHPIISIDGVHHLNRIDFENVRVPVDQRIGEEGKGWHYATFLLQGERLSYAHVARKREAMKLLHRMARDTPADGWGTLADDPNFAARMAHCDITIDLLDIAVMRALTAGQDVPAAEVSSLKIVATEAAQQIDELFVDLAGTAGLPFPDRTTPGWTATMPLTPRFGPVSMASYLFQRAETIFGGATEVQKNIVWRSLGG</sequence>
<reference evidence="10 11" key="1">
    <citation type="submission" date="2023-03" db="EMBL/GenBank/DDBJ databases">
        <title>Novosphingobium cyanobacteriorum sp. nov., isolated from a eutrophic reservoir during the Microcystis bloom period.</title>
        <authorList>
            <person name="Kang M."/>
            <person name="Le V."/>
            <person name="Ko S.-R."/>
            <person name="Lee S.-A."/>
            <person name="Ahn C.-Y."/>
        </authorList>
    </citation>
    <scope>NUCLEOTIDE SEQUENCE [LARGE SCALE GENOMIC DNA]</scope>
    <source>
        <strain evidence="10 11">HBC54</strain>
    </source>
</reference>
<organism evidence="10 11">
    <name type="scientific">Novosphingobium cyanobacteriorum</name>
    <dbReference type="NCBI Taxonomy" id="3024215"/>
    <lineage>
        <taxon>Bacteria</taxon>
        <taxon>Pseudomonadati</taxon>
        <taxon>Pseudomonadota</taxon>
        <taxon>Alphaproteobacteria</taxon>
        <taxon>Sphingomonadales</taxon>
        <taxon>Sphingomonadaceae</taxon>
        <taxon>Novosphingobium</taxon>
    </lineage>
</organism>
<comment type="caution">
    <text evidence="10">The sequence shown here is derived from an EMBL/GenBank/DDBJ whole genome shotgun (WGS) entry which is preliminary data.</text>
</comment>
<evidence type="ECO:0000259" key="7">
    <source>
        <dbReference type="Pfam" id="PF00441"/>
    </source>
</evidence>
<feature type="domain" description="Acyl-CoA dehydrogenase/oxidase N-terminal" evidence="9">
    <location>
        <begin position="7"/>
        <end position="119"/>
    </location>
</feature>
<dbReference type="InterPro" id="IPR009075">
    <property type="entry name" value="AcylCo_DH/oxidase_C"/>
</dbReference>
<keyword evidence="4 6" id="KW-0274">FAD</keyword>
<dbReference type="Gene3D" id="1.20.140.10">
    <property type="entry name" value="Butyryl-CoA Dehydrogenase, subunit A, domain 3"/>
    <property type="match status" value="1"/>
</dbReference>
<accession>A0ABT6CE36</accession>
<feature type="domain" description="Acyl-CoA dehydrogenase/oxidase C-terminal" evidence="7">
    <location>
        <begin position="231"/>
        <end position="394"/>
    </location>
</feature>
<feature type="domain" description="Acyl-CoA oxidase/dehydrogenase middle" evidence="8">
    <location>
        <begin position="125"/>
        <end position="219"/>
    </location>
</feature>
<gene>
    <name evidence="10" type="ORF">POM99_03155</name>
</gene>
<dbReference type="InterPro" id="IPR052161">
    <property type="entry name" value="Mycobact_Acyl-CoA_DH"/>
</dbReference>
<dbReference type="InterPro" id="IPR037069">
    <property type="entry name" value="AcylCoA_DH/ox_N_sf"/>
</dbReference>
<evidence type="ECO:0000256" key="1">
    <source>
        <dbReference type="ARBA" id="ARBA00001974"/>
    </source>
</evidence>
<evidence type="ECO:0000256" key="3">
    <source>
        <dbReference type="ARBA" id="ARBA00022630"/>
    </source>
</evidence>
<dbReference type="Pfam" id="PF02770">
    <property type="entry name" value="Acyl-CoA_dh_M"/>
    <property type="match status" value="1"/>
</dbReference>
<proteinExistence type="inferred from homology"/>
<dbReference type="Gene3D" id="2.40.110.10">
    <property type="entry name" value="Butyryl-CoA Dehydrogenase, subunit A, domain 2"/>
    <property type="match status" value="1"/>
</dbReference>
<dbReference type="SUPFAM" id="SSF56645">
    <property type="entry name" value="Acyl-CoA dehydrogenase NM domain-like"/>
    <property type="match status" value="1"/>
</dbReference>
<keyword evidence="5 6" id="KW-0560">Oxidoreductase</keyword>
<dbReference type="RefSeq" id="WP_277275345.1">
    <property type="nucleotide sequence ID" value="NZ_JAROCY010000002.1"/>
</dbReference>
<dbReference type="Pfam" id="PF02771">
    <property type="entry name" value="Acyl-CoA_dh_N"/>
    <property type="match status" value="1"/>
</dbReference>
<dbReference type="InterPro" id="IPR046373">
    <property type="entry name" value="Acyl-CoA_Oxase/DH_mid-dom_sf"/>
</dbReference>
<comment type="similarity">
    <text evidence="2 6">Belongs to the acyl-CoA dehydrogenase family.</text>
</comment>
<keyword evidence="3 6" id="KW-0285">Flavoprotein</keyword>
<evidence type="ECO:0000313" key="11">
    <source>
        <dbReference type="Proteomes" id="UP001222770"/>
    </source>
</evidence>